<name>A0A7D5KSS6_9EURY</name>
<accession>A0A7D5KSS6</accession>
<feature type="compositionally biased region" description="Acidic residues" evidence="4">
    <location>
        <begin position="412"/>
        <end position="425"/>
    </location>
</feature>
<dbReference type="Gene3D" id="2.130.10.10">
    <property type="entry name" value="YVTN repeat-like/Quinoprotein amine dehydrogenase"/>
    <property type="match status" value="1"/>
</dbReference>
<dbReference type="InterPro" id="IPR015943">
    <property type="entry name" value="WD40/YVTN_repeat-like_dom_sf"/>
</dbReference>
<dbReference type="RefSeq" id="WP_179261548.1">
    <property type="nucleotide sequence ID" value="NZ_CP058601.1"/>
</dbReference>
<dbReference type="OrthoDB" id="136681at2157"/>
<dbReference type="GO" id="GO:0016491">
    <property type="term" value="F:oxidoreductase activity"/>
    <property type="evidence" value="ECO:0007669"/>
    <property type="project" value="UniProtKB-KW"/>
</dbReference>
<dbReference type="Proteomes" id="UP000509241">
    <property type="component" value="Chromosome"/>
</dbReference>
<feature type="compositionally biased region" description="Gly residues" evidence="4">
    <location>
        <begin position="426"/>
        <end position="451"/>
    </location>
</feature>
<dbReference type="SUPFAM" id="SSF50998">
    <property type="entry name" value="Quinoprotein alcohol dehydrogenase-like"/>
    <property type="match status" value="2"/>
</dbReference>
<dbReference type="KEGG" id="haly:HYG82_13065"/>
<proteinExistence type="inferred from homology"/>
<evidence type="ECO:0000256" key="3">
    <source>
        <dbReference type="ARBA" id="ARBA00023002"/>
    </source>
</evidence>
<reference evidence="6 7" key="1">
    <citation type="submission" date="2020-07" db="EMBL/GenBank/DDBJ databases">
        <authorList>
            <person name="Cui H."/>
        </authorList>
    </citation>
    <scope>NUCLEOTIDE SEQUENCE [LARGE SCALE GENOMIC DNA]</scope>
    <source>
        <strain evidence="6 7">YPL8</strain>
    </source>
</reference>
<dbReference type="InterPro" id="IPR006311">
    <property type="entry name" value="TAT_signal"/>
</dbReference>
<dbReference type="InterPro" id="IPR002372">
    <property type="entry name" value="PQQ_rpt_dom"/>
</dbReference>
<evidence type="ECO:0000256" key="4">
    <source>
        <dbReference type="SAM" id="MobiDB-lite"/>
    </source>
</evidence>
<keyword evidence="7" id="KW-1185">Reference proteome</keyword>
<evidence type="ECO:0000256" key="1">
    <source>
        <dbReference type="ARBA" id="ARBA00001931"/>
    </source>
</evidence>
<dbReference type="EMBL" id="CP058601">
    <property type="protein sequence ID" value="QLG49724.1"/>
    <property type="molecule type" value="Genomic_DNA"/>
</dbReference>
<evidence type="ECO:0000313" key="7">
    <source>
        <dbReference type="Proteomes" id="UP000509241"/>
    </source>
</evidence>
<dbReference type="PANTHER" id="PTHR32303">
    <property type="entry name" value="QUINOPROTEIN ALCOHOL DEHYDROGENASE (CYTOCHROME C)"/>
    <property type="match status" value="1"/>
</dbReference>
<dbReference type="InterPro" id="IPR011047">
    <property type="entry name" value="Quinoprotein_ADH-like_sf"/>
</dbReference>
<evidence type="ECO:0000313" key="6">
    <source>
        <dbReference type="EMBL" id="QLG49724.1"/>
    </source>
</evidence>
<feature type="region of interest" description="Disordered" evidence="4">
    <location>
        <begin position="401"/>
        <end position="538"/>
    </location>
</feature>
<dbReference type="AlphaFoldDB" id="A0A7D5KSS6"/>
<keyword evidence="3" id="KW-0560">Oxidoreductase</keyword>
<dbReference type="PANTHER" id="PTHR32303:SF10">
    <property type="entry name" value="OUTER MEMBRANE PROTEIN ASSEMBLY FACTOR BAMB"/>
    <property type="match status" value="1"/>
</dbReference>
<evidence type="ECO:0000259" key="5">
    <source>
        <dbReference type="Pfam" id="PF13360"/>
    </source>
</evidence>
<dbReference type="PROSITE" id="PS51318">
    <property type="entry name" value="TAT"/>
    <property type="match status" value="1"/>
</dbReference>
<evidence type="ECO:0000256" key="2">
    <source>
        <dbReference type="ARBA" id="ARBA00008156"/>
    </source>
</evidence>
<sequence>MTDWDRRSILAAGAALPLGSGLASIGMGKSGSAVNGLDDLPDPSLQPNPEMDEDWPSYLGDAGHARYVKDGPEIDGDALEVAWSVDYGESYSVAIADETVYVTTDAGVEARDAADGALVWKNSNVDAGGPSVVGDTVYLSGEPVVALDRSDGSVRWKYDFGSGAGTTVAYDGVYSVVDGTLYALEAADGSLRWKKESVMVTPYDSDEPEEYEFCTTTAAANGVVYAGTPGGLLAFEPETGDDVWKNGRPIYDGSGISATETAVLAKVSQIETEIYDAQTGDFLNGTGWQAPALGEEIYVSGWDTGINGGSIKMDGEYDWTIDKPHLYGHGVISGETVYSYFTRDGGPPNAEYDEALVALNKYDGSEKWVLSKDDIPVGHIDAISGETIYVDHNREGKLVALRESTDDRTGSDGEDTDQDATDDDNGAGGGDNSDSGAGGGDNSDSGAGGGDNSDRETGGSDGTADENDSGVGGSDDTDTESETGGSDGTADDNETGGDDAPTGDGTGTGNEPTDAEDDTKSDDVPGFTTGAGIAGGALGLEWLRRRVDSDEPAE</sequence>
<organism evidence="6 7">
    <name type="scientific">Natrinema halophilum</name>
    <dbReference type="NCBI Taxonomy" id="1699371"/>
    <lineage>
        <taxon>Archaea</taxon>
        <taxon>Methanobacteriati</taxon>
        <taxon>Methanobacteriota</taxon>
        <taxon>Stenosarchaea group</taxon>
        <taxon>Halobacteria</taxon>
        <taxon>Halobacteriales</taxon>
        <taxon>Natrialbaceae</taxon>
        <taxon>Natrinema</taxon>
    </lineage>
</organism>
<dbReference type="GeneID" id="56034238"/>
<comment type="similarity">
    <text evidence="2">Belongs to the bacterial PQQ dehydrogenase family.</text>
</comment>
<dbReference type="SMART" id="SM00564">
    <property type="entry name" value="PQQ"/>
    <property type="match status" value="5"/>
</dbReference>
<feature type="region of interest" description="Disordered" evidence="4">
    <location>
        <begin position="33"/>
        <end position="52"/>
    </location>
</feature>
<dbReference type="Pfam" id="PF13360">
    <property type="entry name" value="PQQ_2"/>
    <property type="match status" value="1"/>
</dbReference>
<dbReference type="InterPro" id="IPR018391">
    <property type="entry name" value="PQQ_b-propeller_rpt"/>
</dbReference>
<comment type="cofactor">
    <cofactor evidence="1">
        <name>pyrroloquinoline quinone</name>
        <dbReference type="ChEBI" id="CHEBI:58442"/>
    </cofactor>
</comment>
<protein>
    <submittedName>
        <fullName evidence="6">PQQ-binding-like beta-propeller repeat protein</fullName>
    </submittedName>
</protein>
<feature type="domain" description="Pyrrolo-quinoline quinone repeat" evidence="5">
    <location>
        <begin position="106"/>
        <end position="246"/>
    </location>
</feature>
<gene>
    <name evidence="6" type="ORF">HYG82_13065</name>
</gene>